<dbReference type="SUPFAM" id="SSF46565">
    <property type="entry name" value="Chaperone J-domain"/>
    <property type="match status" value="1"/>
</dbReference>
<dbReference type="InterPro" id="IPR018253">
    <property type="entry name" value="DnaJ_domain_CS"/>
</dbReference>
<dbReference type="CDD" id="cd06257">
    <property type="entry name" value="DnaJ"/>
    <property type="match status" value="1"/>
</dbReference>
<dbReference type="PROSITE" id="PS00636">
    <property type="entry name" value="DNAJ_1"/>
    <property type="match status" value="1"/>
</dbReference>
<organism evidence="9 10">
    <name type="scientific">Vanrija pseudolonga</name>
    <dbReference type="NCBI Taxonomy" id="143232"/>
    <lineage>
        <taxon>Eukaryota</taxon>
        <taxon>Fungi</taxon>
        <taxon>Dikarya</taxon>
        <taxon>Basidiomycota</taxon>
        <taxon>Agaricomycotina</taxon>
        <taxon>Tremellomycetes</taxon>
        <taxon>Trichosporonales</taxon>
        <taxon>Trichosporonaceae</taxon>
        <taxon>Vanrija</taxon>
    </lineage>
</organism>
<keyword evidence="3" id="KW-0256">Endoplasmic reticulum</keyword>
<keyword evidence="10" id="KW-1185">Reference proteome</keyword>
<dbReference type="Pfam" id="PF00226">
    <property type="entry name" value="DnaJ"/>
    <property type="match status" value="1"/>
</dbReference>
<dbReference type="GO" id="GO:0005789">
    <property type="term" value="C:endoplasmic reticulum membrane"/>
    <property type="evidence" value="ECO:0007669"/>
    <property type="project" value="UniProtKB-SubCell"/>
</dbReference>
<dbReference type="Pfam" id="PF09320">
    <property type="entry name" value="DUF1977"/>
    <property type="match status" value="1"/>
</dbReference>
<dbReference type="RefSeq" id="XP_062629449.1">
    <property type="nucleotide sequence ID" value="XM_062773465.1"/>
</dbReference>
<dbReference type="InterPro" id="IPR015399">
    <property type="entry name" value="DUF1977_DnaJ-like"/>
</dbReference>
<keyword evidence="5 7" id="KW-0472">Membrane</keyword>
<dbReference type="GeneID" id="87810123"/>
<dbReference type="GO" id="GO:0071218">
    <property type="term" value="P:cellular response to misfolded protein"/>
    <property type="evidence" value="ECO:0007669"/>
    <property type="project" value="TreeGrafter"/>
</dbReference>
<sequence length="465" mass="50648">MEVNKDEALRCLTIAQRHRGSSNLTAALKFARKSVSLYRTPEGEAMVVVIEREIAVGGEASSTGAAGAGGSSTSPPATPSTPNGSSSARATGVEEHVTSAHRRHPEKKDDASSSKAAPAADSKGKKREYTVKQLEVVTRIKKCREYEYYEILAVERTCTENDVKRAYKKLALALHPDKNGAPGADEAFKMVSKAFQILSDRDLRASFDSNPGVDPTQRGGGGGGGMARGFGGGGMHPGFQGGGGFHGEMNPEDLFNMFFGGGGMQGGFGGSPFGGARVYTFGGGQGFNNARRARQAAGGGMEEGAQSPLMALLPVAILLLFVFFSLIPTLFSGPHVPDPTFRFQPSEQFDMPRKTWQHHIPYYVNKGEWEQWPVWDDVPEKRRDQPDVYKYSTKIRSFERGVEQVQIQYLQTECRNFEATKQRKIAEEAGLFGIGADMAKIRDLRAQTNQACEQLKRFGVSMQPF</sequence>
<dbReference type="GO" id="GO:0030544">
    <property type="term" value="F:Hsp70 protein binding"/>
    <property type="evidence" value="ECO:0007669"/>
    <property type="project" value="TreeGrafter"/>
</dbReference>
<feature type="transmembrane region" description="Helical" evidence="7">
    <location>
        <begin position="309"/>
        <end position="331"/>
    </location>
</feature>
<dbReference type="InterPro" id="IPR036869">
    <property type="entry name" value="J_dom_sf"/>
</dbReference>
<evidence type="ECO:0000256" key="4">
    <source>
        <dbReference type="ARBA" id="ARBA00022989"/>
    </source>
</evidence>
<dbReference type="InterPro" id="IPR001623">
    <property type="entry name" value="DnaJ_domain"/>
</dbReference>
<feature type="compositionally biased region" description="Low complexity" evidence="6">
    <location>
        <begin position="60"/>
        <end position="88"/>
    </location>
</feature>
<evidence type="ECO:0000256" key="7">
    <source>
        <dbReference type="SAM" id="Phobius"/>
    </source>
</evidence>
<evidence type="ECO:0000256" key="1">
    <source>
        <dbReference type="ARBA" id="ARBA00004389"/>
    </source>
</evidence>
<evidence type="ECO:0000313" key="9">
    <source>
        <dbReference type="EMBL" id="WOO83423.1"/>
    </source>
</evidence>
<evidence type="ECO:0000313" key="10">
    <source>
        <dbReference type="Proteomes" id="UP000827549"/>
    </source>
</evidence>
<reference evidence="9" key="1">
    <citation type="submission" date="2023-10" db="EMBL/GenBank/DDBJ databases">
        <authorList>
            <person name="Noh H."/>
        </authorList>
    </citation>
    <scope>NUCLEOTIDE SEQUENCE</scope>
    <source>
        <strain evidence="9">DUCC4014</strain>
    </source>
</reference>
<dbReference type="Proteomes" id="UP000827549">
    <property type="component" value="Chromosome 5"/>
</dbReference>
<dbReference type="SMART" id="SM00271">
    <property type="entry name" value="DnaJ"/>
    <property type="match status" value="1"/>
</dbReference>
<name>A0AAF0YH35_9TREE</name>
<dbReference type="InterPro" id="IPR051100">
    <property type="entry name" value="DnaJ_subfamily_B/C"/>
</dbReference>
<protein>
    <submittedName>
        <fullName evidence="9">Purtative J domain-containing protein</fullName>
    </submittedName>
</protein>
<dbReference type="PANTHER" id="PTHR43908">
    <property type="entry name" value="AT29763P-RELATED"/>
    <property type="match status" value="1"/>
</dbReference>
<evidence type="ECO:0000259" key="8">
    <source>
        <dbReference type="PROSITE" id="PS50076"/>
    </source>
</evidence>
<keyword evidence="2 7" id="KW-0812">Transmembrane</keyword>
<dbReference type="EMBL" id="CP086718">
    <property type="protein sequence ID" value="WOO83423.1"/>
    <property type="molecule type" value="Genomic_DNA"/>
</dbReference>
<dbReference type="PRINTS" id="PR00625">
    <property type="entry name" value="JDOMAIN"/>
</dbReference>
<comment type="subcellular location">
    <subcellularLocation>
        <location evidence="1">Endoplasmic reticulum membrane</location>
        <topology evidence="1">Single-pass membrane protein</topology>
    </subcellularLocation>
</comment>
<gene>
    <name evidence="9" type="primary">pi041</name>
    <name evidence="9" type="ORF">LOC62_05G006948</name>
</gene>
<dbReference type="AlphaFoldDB" id="A0AAF0YH35"/>
<feature type="domain" description="J" evidence="8">
    <location>
        <begin position="147"/>
        <end position="211"/>
    </location>
</feature>
<evidence type="ECO:0000256" key="5">
    <source>
        <dbReference type="ARBA" id="ARBA00023136"/>
    </source>
</evidence>
<dbReference type="PROSITE" id="PS50076">
    <property type="entry name" value="DNAJ_2"/>
    <property type="match status" value="1"/>
</dbReference>
<proteinExistence type="predicted"/>
<evidence type="ECO:0000256" key="2">
    <source>
        <dbReference type="ARBA" id="ARBA00022692"/>
    </source>
</evidence>
<evidence type="ECO:0000256" key="3">
    <source>
        <dbReference type="ARBA" id="ARBA00022824"/>
    </source>
</evidence>
<keyword evidence="4 7" id="KW-1133">Transmembrane helix</keyword>
<feature type="region of interest" description="Disordered" evidence="6">
    <location>
        <begin position="60"/>
        <end position="127"/>
    </location>
</feature>
<dbReference type="PANTHER" id="PTHR43908:SF3">
    <property type="entry name" value="AT29763P-RELATED"/>
    <property type="match status" value="1"/>
</dbReference>
<dbReference type="Gene3D" id="1.10.287.110">
    <property type="entry name" value="DnaJ domain"/>
    <property type="match status" value="1"/>
</dbReference>
<dbReference type="FunFam" id="1.10.287.110:FF:000070">
    <property type="entry name" value="Endoplasmic reticulum protein, putative"/>
    <property type="match status" value="1"/>
</dbReference>
<evidence type="ECO:0000256" key="6">
    <source>
        <dbReference type="SAM" id="MobiDB-lite"/>
    </source>
</evidence>
<accession>A0AAF0YH35</accession>